<organism evidence="5 6">
    <name type="scientific">Parablautia muri</name>
    <dbReference type="NCBI Taxonomy" id="2320879"/>
    <lineage>
        <taxon>Bacteria</taxon>
        <taxon>Bacillati</taxon>
        <taxon>Bacillota</taxon>
        <taxon>Clostridia</taxon>
        <taxon>Lachnospirales</taxon>
        <taxon>Lachnospiraceae</taxon>
        <taxon>Parablautia</taxon>
    </lineage>
</organism>
<evidence type="ECO:0000313" key="6">
    <source>
        <dbReference type="Proteomes" id="UP001154420"/>
    </source>
</evidence>
<keyword evidence="3" id="KW-0238">DNA-binding</keyword>
<dbReference type="PANTHER" id="PTHR11361">
    <property type="entry name" value="DNA MISMATCH REPAIR PROTEIN MUTS FAMILY MEMBER"/>
    <property type="match status" value="1"/>
</dbReference>
<evidence type="ECO:0000259" key="4">
    <source>
        <dbReference type="SMART" id="SM00534"/>
    </source>
</evidence>
<dbReference type="Gene3D" id="3.40.50.300">
    <property type="entry name" value="P-loop containing nucleotide triphosphate hydrolases"/>
    <property type="match status" value="1"/>
</dbReference>
<gene>
    <name evidence="5" type="ORF">D5281_14710</name>
</gene>
<keyword evidence="6" id="KW-1185">Reference proteome</keyword>
<dbReference type="InterPro" id="IPR045076">
    <property type="entry name" value="MutS"/>
</dbReference>
<name>A0A9X5BHC3_9FIRM</name>
<dbReference type="Pfam" id="PF00488">
    <property type="entry name" value="MutS_V"/>
    <property type="match status" value="1"/>
</dbReference>
<evidence type="ECO:0000256" key="2">
    <source>
        <dbReference type="ARBA" id="ARBA00022840"/>
    </source>
</evidence>
<dbReference type="SMART" id="SM00534">
    <property type="entry name" value="MUTSac"/>
    <property type="match status" value="1"/>
</dbReference>
<reference evidence="5" key="1">
    <citation type="submission" date="2018-09" db="EMBL/GenBank/DDBJ databases">
        <title>Murine metabolic-syndrome-specific gut microbial biobank.</title>
        <authorList>
            <person name="Liu C."/>
        </authorList>
    </citation>
    <scope>NUCLEOTIDE SEQUENCE</scope>
    <source>
        <strain evidence="5">D42-62</strain>
    </source>
</reference>
<comment type="caution">
    <text evidence="5">The sequence shown here is derived from an EMBL/GenBank/DDBJ whole genome shotgun (WGS) entry which is preliminary data.</text>
</comment>
<dbReference type="InterPro" id="IPR027417">
    <property type="entry name" value="P-loop_NTPase"/>
</dbReference>
<dbReference type="EMBL" id="QZDT01000024">
    <property type="protein sequence ID" value="NBJ93813.1"/>
    <property type="molecule type" value="Genomic_DNA"/>
</dbReference>
<keyword evidence="1" id="KW-0547">Nucleotide-binding</keyword>
<dbReference type="SUPFAM" id="SSF52540">
    <property type="entry name" value="P-loop containing nucleoside triphosphate hydrolases"/>
    <property type="match status" value="1"/>
</dbReference>
<dbReference type="Proteomes" id="UP001154420">
    <property type="component" value="Unassembled WGS sequence"/>
</dbReference>
<dbReference type="GO" id="GO:0030983">
    <property type="term" value="F:mismatched DNA binding"/>
    <property type="evidence" value="ECO:0007669"/>
    <property type="project" value="InterPro"/>
</dbReference>
<dbReference type="AlphaFoldDB" id="A0A9X5BHC3"/>
<dbReference type="InterPro" id="IPR000432">
    <property type="entry name" value="DNA_mismatch_repair_MutS_C"/>
</dbReference>
<proteinExistence type="predicted"/>
<dbReference type="OrthoDB" id="9808166at2"/>
<sequence>MREWSGFAEENLEVFMQSDFHLLYPAGYDKEKEIPMKDFDFIHSLKIDEMVVLVRESHRGLRDLFLENFYTTDTKVLEYRLCVVEDLVENPRLYEIFCKAIPSIHNVYDLSRSMSSDFTVESALSSIRYLEMYLEIVNLFADGLKDLELHSEGMRSFREQISAIVDSDEFKNLSSELSKTENSFSFIKGLTIGVNLDETLRVKEAGVIAIEDQPFHEGTIMEKLLKKNPKDTHALISPLYPLTRGLHGEELKALNSSVRSSLNTIFLKSLRSLEPLIQKYYRVNTTLFVLLLDEIRFLTAGVKFILSMKDLGFPMCRPEIARMSEKKCELEGVYNPSLARQEIEDNIVSNSFKLDENGRFYLVTGPNHGGKSIFAYSVGMAQAFFQLGLFVPARRAVMSPVSGIYTHFPSSDEDNYGKGRLESECARLAEIMKELKDTDMLLMDESFSSTSGLEAGYIASEVLTGIGIIGCCGIYVTHIHDLPQKVAEYNSHPQNKGKIDNLVALMENKEDGTRSYKVSRTTPDGLSYAKDIANRYGLDLESILQGMKKR</sequence>
<dbReference type="GO" id="GO:0005524">
    <property type="term" value="F:ATP binding"/>
    <property type="evidence" value="ECO:0007669"/>
    <property type="project" value="UniProtKB-KW"/>
</dbReference>
<keyword evidence="2" id="KW-0067">ATP-binding</keyword>
<accession>A0A9X5BHC3</accession>
<evidence type="ECO:0000313" key="5">
    <source>
        <dbReference type="EMBL" id="NBJ93813.1"/>
    </source>
</evidence>
<dbReference type="RefSeq" id="WP_160560865.1">
    <property type="nucleotide sequence ID" value="NZ_QZDT01000024.1"/>
</dbReference>
<dbReference type="GO" id="GO:0005829">
    <property type="term" value="C:cytosol"/>
    <property type="evidence" value="ECO:0007669"/>
    <property type="project" value="TreeGrafter"/>
</dbReference>
<evidence type="ECO:0000256" key="1">
    <source>
        <dbReference type="ARBA" id="ARBA00022741"/>
    </source>
</evidence>
<feature type="domain" description="DNA mismatch repair proteins mutS family" evidence="4">
    <location>
        <begin position="358"/>
        <end position="545"/>
    </location>
</feature>
<dbReference type="PANTHER" id="PTHR11361:SF34">
    <property type="entry name" value="DNA MISMATCH REPAIR PROTEIN MSH1, MITOCHONDRIAL"/>
    <property type="match status" value="1"/>
</dbReference>
<dbReference type="GO" id="GO:0006298">
    <property type="term" value="P:mismatch repair"/>
    <property type="evidence" value="ECO:0007669"/>
    <property type="project" value="InterPro"/>
</dbReference>
<dbReference type="GO" id="GO:0140664">
    <property type="term" value="F:ATP-dependent DNA damage sensor activity"/>
    <property type="evidence" value="ECO:0007669"/>
    <property type="project" value="InterPro"/>
</dbReference>
<evidence type="ECO:0000256" key="3">
    <source>
        <dbReference type="ARBA" id="ARBA00023125"/>
    </source>
</evidence>
<protein>
    <recommendedName>
        <fullName evidence="4">DNA mismatch repair proteins mutS family domain-containing protein</fullName>
    </recommendedName>
</protein>